<protein>
    <submittedName>
        <fullName evidence="2">Jg16218 protein</fullName>
    </submittedName>
</protein>
<organism evidence="2 3">
    <name type="scientific">Pararge aegeria aegeria</name>
    <dbReference type="NCBI Taxonomy" id="348720"/>
    <lineage>
        <taxon>Eukaryota</taxon>
        <taxon>Metazoa</taxon>
        <taxon>Ecdysozoa</taxon>
        <taxon>Arthropoda</taxon>
        <taxon>Hexapoda</taxon>
        <taxon>Insecta</taxon>
        <taxon>Pterygota</taxon>
        <taxon>Neoptera</taxon>
        <taxon>Endopterygota</taxon>
        <taxon>Lepidoptera</taxon>
        <taxon>Glossata</taxon>
        <taxon>Ditrysia</taxon>
        <taxon>Papilionoidea</taxon>
        <taxon>Nymphalidae</taxon>
        <taxon>Satyrinae</taxon>
        <taxon>Satyrini</taxon>
        <taxon>Parargina</taxon>
        <taxon>Pararge</taxon>
    </lineage>
</organism>
<proteinExistence type="predicted"/>
<evidence type="ECO:0000313" key="2">
    <source>
        <dbReference type="EMBL" id="CAH2241826.1"/>
    </source>
</evidence>
<feature type="region of interest" description="Disordered" evidence="1">
    <location>
        <begin position="92"/>
        <end position="111"/>
    </location>
</feature>
<dbReference type="AlphaFoldDB" id="A0A8S4S1R4"/>
<evidence type="ECO:0000256" key="1">
    <source>
        <dbReference type="SAM" id="MobiDB-lite"/>
    </source>
</evidence>
<evidence type="ECO:0000313" key="3">
    <source>
        <dbReference type="Proteomes" id="UP000838756"/>
    </source>
</evidence>
<accession>A0A8S4S1R4</accession>
<dbReference type="EMBL" id="CAKXAJ010025590">
    <property type="protein sequence ID" value="CAH2241826.1"/>
    <property type="molecule type" value="Genomic_DNA"/>
</dbReference>
<name>A0A8S4S1R4_9NEOP</name>
<keyword evidence="3" id="KW-1185">Reference proteome</keyword>
<gene>
    <name evidence="2" type="primary">jg16218</name>
    <name evidence="2" type="ORF">PAEG_LOCUS18216</name>
</gene>
<reference evidence="2" key="1">
    <citation type="submission" date="2022-03" db="EMBL/GenBank/DDBJ databases">
        <authorList>
            <person name="Lindestad O."/>
        </authorList>
    </citation>
    <scope>NUCLEOTIDE SEQUENCE</scope>
</reference>
<dbReference type="Proteomes" id="UP000838756">
    <property type="component" value="Unassembled WGS sequence"/>
</dbReference>
<dbReference type="OrthoDB" id="407509at2759"/>
<comment type="caution">
    <text evidence="2">The sequence shown here is derived from an EMBL/GenBank/DDBJ whole genome shotgun (WGS) entry which is preliminary data.</text>
</comment>
<sequence>MLGADVKRVKPRWLLHKNKEIPRRTRVTDIAQQVAKLKWAGHIARRTNGCWALKVLKWRPRTGKGSVGKPPMRWSDDIRRVAERTVEPKRHKTVIFGTPYKRPMSSSGYKQ</sequence>